<comment type="caution">
    <text evidence="2">The sequence shown here is derived from an EMBL/GenBank/DDBJ whole genome shotgun (WGS) entry which is preliminary data.</text>
</comment>
<evidence type="ECO:0000313" key="2">
    <source>
        <dbReference type="EMBL" id="GAA0852912.1"/>
    </source>
</evidence>
<protein>
    <recommendedName>
        <fullName evidence="4">Lipoprotein</fullName>
    </recommendedName>
</protein>
<keyword evidence="3" id="KW-1185">Reference proteome</keyword>
<feature type="transmembrane region" description="Helical" evidence="1">
    <location>
        <begin position="7"/>
        <end position="25"/>
    </location>
</feature>
<dbReference type="EMBL" id="BAAAFD010000001">
    <property type="protein sequence ID" value="GAA0852912.1"/>
    <property type="molecule type" value="Genomic_DNA"/>
</dbReference>
<reference evidence="3" key="1">
    <citation type="journal article" date="2019" name="Int. J. Syst. Evol. Microbiol.">
        <title>The Global Catalogue of Microorganisms (GCM) 10K type strain sequencing project: providing services to taxonomists for standard genome sequencing and annotation.</title>
        <authorList>
            <consortium name="The Broad Institute Genomics Platform"/>
            <consortium name="The Broad Institute Genome Sequencing Center for Infectious Disease"/>
            <person name="Wu L."/>
            <person name="Ma J."/>
        </authorList>
    </citation>
    <scope>NUCLEOTIDE SEQUENCE [LARGE SCALE GENOMIC DNA]</scope>
    <source>
        <strain evidence="3">JCM 15896</strain>
    </source>
</reference>
<evidence type="ECO:0000256" key="1">
    <source>
        <dbReference type="SAM" id="Phobius"/>
    </source>
</evidence>
<keyword evidence="1" id="KW-0472">Membrane</keyword>
<name>A0ABP3WMB6_9ALTE</name>
<keyword evidence="1" id="KW-1133">Transmembrane helix</keyword>
<proteinExistence type="predicted"/>
<dbReference type="PROSITE" id="PS51257">
    <property type="entry name" value="PROKAR_LIPOPROTEIN"/>
    <property type="match status" value="1"/>
</dbReference>
<gene>
    <name evidence="2" type="ORF">GCM10009114_04280</name>
</gene>
<organism evidence="2 3">
    <name type="scientific">Aliiglaciecola litoralis</name>
    <dbReference type="NCBI Taxonomy" id="582857"/>
    <lineage>
        <taxon>Bacteria</taxon>
        <taxon>Pseudomonadati</taxon>
        <taxon>Pseudomonadota</taxon>
        <taxon>Gammaproteobacteria</taxon>
        <taxon>Alteromonadales</taxon>
        <taxon>Alteromonadaceae</taxon>
        <taxon>Aliiglaciecola</taxon>
    </lineage>
</organism>
<dbReference type="RefSeq" id="WP_343856082.1">
    <property type="nucleotide sequence ID" value="NZ_BAAAFD010000001.1"/>
</dbReference>
<dbReference type="Proteomes" id="UP001500359">
    <property type="component" value="Unassembled WGS sequence"/>
</dbReference>
<keyword evidence="1" id="KW-0812">Transmembrane</keyword>
<sequence length="212" mass="23822">MNTSHRIFVYLLLNLMVISCAGISIKGKVEDGHYYSPLNNFSVPLRKAMGLRIQDQNDADGGRVSFPDDWGYLEAITYVRIPAADSAMFTATETRDQAYRTFISEYAMPVLFRSVSNEAEIIHEEFLGESSSRNYFAIVNIPNGSVTVDVKTNKRLDSVRGLLIFDKKGFIYMLESEMSYAVNPITAASNTSKQIGRTLTTLQNLKDSMIFK</sequence>
<evidence type="ECO:0000313" key="3">
    <source>
        <dbReference type="Proteomes" id="UP001500359"/>
    </source>
</evidence>
<accession>A0ABP3WMB6</accession>
<evidence type="ECO:0008006" key="4">
    <source>
        <dbReference type="Google" id="ProtNLM"/>
    </source>
</evidence>